<evidence type="ECO:0000313" key="2">
    <source>
        <dbReference type="EMBL" id="KAF0761477.1"/>
    </source>
</evidence>
<organism evidence="2 3">
    <name type="scientific">Aphis craccivora</name>
    <name type="common">Cowpea aphid</name>
    <dbReference type="NCBI Taxonomy" id="307492"/>
    <lineage>
        <taxon>Eukaryota</taxon>
        <taxon>Metazoa</taxon>
        <taxon>Ecdysozoa</taxon>
        <taxon>Arthropoda</taxon>
        <taxon>Hexapoda</taxon>
        <taxon>Insecta</taxon>
        <taxon>Pterygota</taxon>
        <taxon>Neoptera</taxon>
        <taxon>Paraneoptera</taxon>
        <taxon>Hemiptera</taxon>
        <taxon>Sternorrhyncha</taxon>
        <taxon>Aphidomorpha</taxon>
        <taxon>Aphidoidea</taxon>
        <taxon>Aphididae</taxon>
        <taxon>Aphidini</taxon>
        <taxon>Aphis</taxon>
        <taxon>Aphis</taxon>
    </lineage>
</organism>
<feature type="domain" description="U3 small nucleolar RNA-associated protein 6 homolog C-terminal" evidence="1">
    <location>
        <begin position="286"/>
        <end position="551"/>
    </location>
</feature>
<gene>
    <name evidence="2" type="ORF">FWK35_00012324</name>
</gene>
<dbReference type="OrthoDB" id="28112at2759"/>
<dbReference type="InterPro" id="IPR013949">
    <property type="entry name" value="Utp6"/>
</dbReference>
<dbReference type="GO" id="GO:0000462">
    <property type="term" value="P:maturation of SSU-rRNA from tricistronic rRNA transcript (SSU-rRNA, 5.8S rRNA, LSU-rRNA)"/>
    <property type="evidence" value="ECO:0007669"/>
    <property type="project" value="InterPro"/>
</dbReference>
<evidence type="ECO:0000259" key="1">
    <source>
        <dbReference type="Pfam" id="PF24892"/>
    </source>
</evidence>
<keyword evidence="3" id="KW-1185">Reference proteome</keyword>
<dbReference type="Proteomes" id="UP000478052">
    <property type="component" value="Unassembled WGS sequence"/>
</dbReference>
<dbReference type="GO" id="GO:0034388">
    <property type="term" value="C:Pwp2p-containing subcomplex of 90S preribosome"/>
    <property type="evidence" value="ECO:0007669"/>
    <property type="project" value="TreeGrafter"/>
</dbReference>
<dbReference type="AlphaFoldDB" id="A0A6G0YU75"/>
<dbReference type="GO" id="GO:0030515">
    <property type="term" value="F:snoRNA binding"/>
    <property type="evidence" value="ECO:0007669"/>
    <property type="project" value="InterPro"/>
</dbReference>
<protein>
    <recommendedName>
        <fullName evidence="1">U3 small nucleolar RNA-associated protein 6 homolog C-terminal domain-containing protein</fullName>
    </recommendedName>
</protein>
<reference evidence="2 3" key="1">
    <citation type="submission" date="2019-08" db="EMBL/GenBank/DDBJ databases">
        <title>Whole genome of Aphis craccivora.</title>
        <authorList>
            <person name="Voronova N.V."/>
            <person name="Shulinski R.S."/>
            <person name="Bandarenka Y.V."/>
            <person name="Zhorov D.G."/>
            <person name="Warner D."/>
        </authorList>
    </citation>
    <scope>NUCLEOTIDE SEQUENCE [LARGE SCALE GENOMIC DNA]</scope>
    <source>
        <strain evidence="2">180601</strain>
        <tissue evidence="2">Whole Body</tissue>
    </source>
</reference>
<evidence type="ECO:0000313" key="3">
    <source>
        <dbReference type="Proteomes" id="UP000478052"/>
    </source>
</evidence>
<dbReference type="Pfam" id="PF24892">
    <property type="entry name" value="UTP6_C"/>
    <property type="match status" value="1"/>
</dbReference>
<dbReference type="InterPro" id="IPR056907">
    <property type="entry name" value="UTP6_C"/>
</dbReference>
<accession>A0A6G0YU75</accession>
<name>A0A6G0YU75_APHCR</name>
<dbReference type="PANTHER" id="PTHR23271:SF1">
    <property type="entry name" value="U3 SMALL NUCLEOLAR RNA-ASSOCIATED PROTEIN 6 HOMOLOG"/>
    <property type="match status" value="1"/>
</dbReference>
<dbReference type="EMBL" id="VUJU01002381">
    <property type="protein sequence ID" value="KAF0761477.1"/>
    <property type="molecule type" value="Genomic_DNA"/>
</dbReference>
<sequence length="608" mass="72608">MSIIRDPHPDITFLRTHNLMNGHMIANLLKDRISFIRQTATEEITKENYLKSIELELNVMHLCKQELDKEYGPFAINRPQHSNILICISNQIDYLYYTMFQKFSFKKELLIEYMEFQTKNKRFITNEIHPLVVLMSKKNCDSKLYITAATYQFEHHDIEAARNFFNEGILKYKNDKNLRIEQLWVEVQYLEDRKGEYPCQLAIQKYKETINYFRGDIVLHIALLEKSLQFKTIRSLHYAIISDFVELYKENDLMWKKVAELASEGFTYYHDQRLFEYTTKGECRARCCIIVYEKGLETLSDKEIKRNLIETFTEYLIKQWLTNSIKEYEIRNGVREAMERAFQMGHFELGGLHKPEYYVYWAEHTQARRLNILRLAIEHNKKNVDPWNTVLKHQIMLNESNYRFIKKIFDDGVQALKNDSLLLWDVMDSYLQNNNLRLVCCNVRCPQLEEFYESGANSPYEDINMVYRVEYLQWYVLYNDITSIRELFSNLTSIQPDCKKLYMIMINYEKLEDPLNVVTIKDLYNIVCSRFGQQENDISLFTDFIQFEFTYCNGLDAENVYNNVLQFVNPDLRRALKDVYNSIKQSHIRRTGFVRNGRCVQSFSEGEE</sequence>
<proteinExistence type="predicted"/>
<dbReference type="PANTHER" id="PTHR23271">
    <property type="entry name" value="HEPATOCELLULAR CARCINOMA-ASSOCIATED ANTIGEN 66"/>
    <property type="match status" value="1"/>
</dbReference>
<comment type="caution">
    <text evidence="2">The sequence shown here is derived from an EMBL/GenBank/DDBJ whole genome shotgun (WGS) entry which is preliminary data.</text>
</comment>
<dbReference type="GO" id="GO:0032040">
    <property type="term" value="C:small-subunit processome"/>
    <property type="evidence" value="ECO:0007669"/>
    <property type="project" value="TreeGrafter"/>
</dbReference>